<dbReference type="eggNOG" id="arCOG03185">
    <property type="taxonomic scope" value="Archaea"/>
</dbReference>
<reference evidence="2" key="4">
    <citation type="submission" date="2016-09" db="EMBL/GenBank/DDBJ databases">
        <authorList>
            <person name="Pfeiffer F."/>
        </authorList>
    </citation>
    <scope>NUCLEOTIDE SEQUENCE</scope>
    <source>
        <strain evidence="2">ATCC 43099</strain>
    </source>
</reference>
<dbReference type="AlphaFoldDB" id="D3STC2"/>
<reference evidence="4" key="1">
    <citation type="submission" date="2010-02" db="EMBL/GenBank/DDBJ databases">
        <title>Complete sequence of chromosome of Natrialba magadii ATCC 43099.</title>
        <authorList>
            <consortium name="US DOE Joint Genome Institute"/>
            <person name="Lucas S."/>
            <person name="Copeland A."/>
            <person name="Lapidus A."/>
            <person name="Cheng J.-F."/>
            <person name="Bruce D."/>
            <person name="Goodwin L."/>
            <person name="Pitluck S."/>
            <person name="Davenport K."/>
            <person name="Saunders E."/>
            <person name="Detter J.C."/>
            <person name="Han C."/>
            <person name="Tapia R."/>
            <person name="Land M."/>
            <person name="Hauser L."/>
            <person name="Kyrpides N."/>
            <person name="Mikhailova N."/>
            <person name="De Castro R.E."/>
            <person name="Maupin-Furlow J.A."/>
            <person name="Woyke T."/>
        </authorList>
    </citation>
    <scope>NUCLEOTIDE SEQUENCE [LARGE SCALE GENOMIC DNA]</scope>
    <source>
        <strain evidence="4">ATCC 43099 / DSM 3394 / CCM 3739 / CIP 104546 / IAM 13178 / JCM 8861 / NBRC 102185 / NCIMB 2190 / MS3</strain>
    </source>
</reference>
<dbReference type="OrthoDB" id="137309at2157"/>
<reference evidence="3 5" key="3">
    <citation type="journal article" date="2014" name="PLoS Genet.">
        <title>Phylogenetically driven sequencing of extremely halophilic archaea reveals strategies for static and dynamic osmo-response.</title>
        <authorList>
            <person name="Becker E.A."/>
            <person name="Seitzer P.M."/>
            <person name="Tritt A."/>
            <person name="Larsen D."/>
            <person name="Krusor M."/>
            <person name="Yao A.I."/>
            <person name="Wu D."/>
            <person name="Madern D."/>
            <person name="Eisen J.A."/>
            <person name="Darling A.E."/>
            <person name="Facciotti M.T."/>
        </authorList>
    </citation>
    <scope>NUCLEOTIDE SEQUENCE [LARGE SCALE GENOMIC DNA]</scope>
    <source>
        <strain evidence="5">ATCC 43099 / DSM 3394 / CCM 3739 / CIP 104546 / IAM 13178 / JCM 8861 / NBRC 102185 / NCIMB 2190 / MS3</strain>
        <strain evidence="3">MS-3</strain>
    </source>
</reference>
<name>D3STC2_NATMM</name>
<dbReference type="RefSeq" id="WP_004267821.1">
    <property type="nucleotide sequence ID" value="NC_013922.1"/>
</dbReference>
<feature type="transmembrane region" description="Helical" evidence="1">
    <location>
        <begin position="476"/>
        <end position="494"/>
    </location>
</feature>
<gene>
    <name evidence="2" type="ordered locus">Nmag_3439</name>
    <name evidence="3" type="ORF">C500_13020</name>
</gene>
<keyword evidence="4" id="KW-1185">Reference proteome</keyword>
<evidence type="ECO:0008006" key="6">
    <source>
        <dbReference type="Google" id="ProtNLM"/>
    </source>
</evidence>
<dbReference type="KEGG" id="nmg:Nmag_3439"/>
<feature type="transmembrane region" description="Helical" evidence="1">
    <location>
        <begin position="272"/>
        <end position="290"/>
    </location>
</feature>
<dbReference type="GeneID" id="8826305"/>
<feature type="transmembrane region" description="Helical" evidence="1">
    <location>
        <begin position="310"/>
        <end position="330"/>
    </location>
</feature>
<feature type="transmembrane region" description="Helical" evidence="1">
    <location>
        <begin position="248"/>
        <end position="266"/>
    </location>
</feature>
<feature type="transmembrane region" description="Helical" evidence="1">
    <location>
        <begin position="170"/>
        <end position="192"/>
    </location>
</feature>
<accession>D3STC2</accession>
<sequence>MSPQSAVTEEPFRKLALAVGFLAVAVSAFLAHGAPATGYELSIYTMTPGRVWAGLLVAMAIALAIAFIPPSWVGGGKRTGTGSASQTDARLFTSRPLALVLGGLTMVVFAALPLIRGYRFFGNHDALTHLGWARALAEGTIVPFDLYYPGIHTMTAMLNAAVGIPLEQSLLLAILATMIVFWVFIPLCVGVIVSDRRAVVIAAFSSFLLLPITTISMYMTAHAMSQAVLFSALLFFLFAKYLRADRSLATVSAVGGAFALVSVATVVYHPQLIAHLIVVFLGISLVQFLARRIASQGRIASQTPMYGQALFLVVLFLGWTSNHGFFSGMIDYFLSAAIDFVFGDGGGAGDTVAMQGASLGALGSGLGEIFLKLFTVHLLFTLLAAGLILAALGARNSEWLARVRPETLYFAVALVGLGPLFGIYFLAPGSTMYFRVFGLMMVFVTLLGALAIYGLSGSSRLSGGWRESRFVPAGQPLLAVGFALLLLLSLVAVFPSPYTYNPSPHVSDQQMSGYETAFDMQDDEVEIVGLRNGPNRFDDAIHGNEERMRLHFDVPESAFGSGLVDEYDDDRYLVVSQYDYDREVYAYGELRHSDGDFNALENEPGVNRIHTNGEFDRYYIDASMGDA</sequence>
<keyword evidence="1" id="KW-1133">Transmembrane helix</keyword>
<organism evidence="2 4">
    <name type="scientific">Natrialba magadii (strain ATCC 43099 / DSM 3394 / CCM 3739 / CIP 104546 / IAM 13178 / JCM 8861 / NBRC 102185 / NCIMB 2190 / MS3)</name>
    <name type="common">Natronobacterium magadii</name>
    <dbReference type="NCBI Taxonomy" id="547559"/>
    <lineage>
        <taxon>Archaea</taxon>
        <taxon>Methanobacteriati</taxon>
        <taxon>Methanobacteriota</taxon>
        <taxon>Stenosarchaea group</taxon>
        <taxon>Halobacteria</taxon>
        <taxon>Halobacteriales</taxon>
        <taxon>Natrialbaceae</taxon>
        <taxon>Natrialba</taxon>
    </lineage>
</organism>
<evidence type="ECO:0000256" key="1">
    <source>
        <dbReference type="SAM" id="Phobius"/>
    </source>
</evidence>
<evidence type="ECO:0000313" key="4">
    <source>
        <dbReference type="Proteomes" id="UP000001879"/>
    </source>
</evidence>
<dbReference type="Proteomes" id="UP000011543">
    <property type="component" value="Unassembled WGS sequence"/>
</dbReference>
<feature type="transmembrane region" description="Helical" evidence="1">
    <location>
        <begin position="49"/>
        <end position="68"/>
    </location>
</feature>
<proteinExistence type="predicted"/>
<feature type="transmembrane region" description="Helical" evidence="1">
    <location>
        <begin position="407"/>
        <end position="427"/>
    </location>
</feature>
<feature type="transmembrane region" description="Helical" evidence="1">
    <location>
        <begin position="369"/>
        <end position="395"/>
    </location>
</feature>
<feature type="transmembrane region" description="Helical" evidence="1">
    <location>
        <begin position="199"/>
        <end position="218"/>
    </location>
</feature>
<keyword evidence="1" id="KW-0812">Transmembrane</keyword>
<protein>
    <recommendedName>
        <fullName evidence="6">Glycosyltransferase RgtA/B/C/D-like domain-containing protein</fullName>
    </recommendedName>
</protein>
<keyword evidence="1" id="KW-0472">Membrane</keyword>
<dbReference type="EMBL" id="AOHS01000040">
    <property type="protein sequence ID" value="ELY28868.1"/>
    <property type="molecule type" value="Genomic_DNA"/>
</dbReference>
<evidence type="ECO:0000313" key="5">
    <source>
        <dbReference type="Proteomes" id="UP000011543"/>
    </source>
</evidence>
<dbReference type="EMBL" id="CP001932">
    <property type="protein sequence ID" value="ADD06989.1"/>
    <property type="molecule type" value="Genomic_DNA"/>
</dbReference>
<dbReference type="HOGENOM" id="CLU_463552_0_0_2"/>
<feature type="transmembrane region" description="Helical" evidence="1">
    <location>
        <begin position="224"/>
        <end position="241"/>
    </location>
</feature>
<evidence type="ECO:0000313" key="3">
    <source>
        <dbReference type="EMBL" id="ELY28868.1"/>
    </source>
</evidence>
<feature type="transmembrane region" description="Helical" evidence="1">
    <location>
        <begin position="97"/>
        <end position="115"/>
    </location>
</feature>
<dbReference type="PATRIC" id="fig|547559.17.peg.2578"/>
<dbReference type="Proteomes" id="UP000001879">
    <property type="component" value="Chromosome"/>
</dbReference>
<dbReference type="PaxDb" id="547559-Nmag_3439"/>
<reference evidence="2 4" key="2">
    <citation type="journal article" date="2012" name="BMC Genomics">
        <title>A comparative genomics perspective on the genetic content of the alkaliphilic haloarchaeon Natrialba magadii ATCC 43099T.</title>
        <authorList>
            <person name="Siddaramappa S."/>
            <person name="Challacombe J.F."/>
            <person name="Decastro R.E."/>
            <person name="Pfeiffer F."/>
            <person name="Sastre D.E."/>
            <person name="Gimenez M.I."/>
            <person name="Paggi R.A."/>
            <person name="Detter J.C."/>
            <person name="Davenport K.W."/>
            <person name="Goodwin L.A."/>
            <person name="Kyrpides N."/>
            <person name="Tapia R."/>
            <person name="Pitluck S."/>
            <person name="Lucas S."/>
            <person name="Woyke T."/>
            <person name="Maupin-Furlow J.A."/>
        </authorList>
    </citation>
    <scope>NUCLEOTIDE SEQUENCE [LARGE SCALE GENOMIC DNA]</scope>
    <source>
        <strain evidence="2">ATCC 43099</strain>
        <strain evidence="4">ATCC 43099 / DSM 3394 / CCM 3739 / CIP 104546 / IAM 13178 / JCM 8861 / NBRC 102185 / NCIMB 2190 / MS3</strain>
    </source>
</reference>
<evidence type="ECO:0000313" key="2">
    <source>
        <dbReference type="EMBL" id="ADD06989.1"/>
    </source>
</evidence>
<feature type="transmembrane region" description="Helical" evidence="1">
    <location>
        <begin position="433"/>
        <end position="455"/>
    </location>
</feature>